<keyword evidence="2" id="KW-1185">Reference proteome</keyword>
<gene>
    <name evidence="1" type="ORF">Back11_45500</name>
</gene>
<organism evidence="1 2">
    <name type="scientific">Paenibacillus baekrokdamisoli</name>
    <dbReference type="NCBI Taxonomy" id="1712516"/>
    <lineage>
        <taxon>Bacteria</taxon>
        <taxon>Bacillati</taxon>
        <taxon>Bacillota</taxon>
        <taxon>Bacilli</taxon>
        <taxon>Bacillales</taxon>
        <taxon>Paenibacillaceae</taxon>
        <taxon>Paenibacillus</taxon>
    </lineage>
</organism>
<name>A0A3G9J4E0_9BACL</name>
<evidence type="ECO:0000313" key="1">
    <source>
        <dbReference type="EMBL" id="BBH23205.1"/>
    </source>
</evidence>
<dbReference type="AlphaFoldDB" id="A0A3G9J4E0"/>
<evidence type="ECO:0000313" key="2">
    <source>
        <dbReference type="Proteomes" id="UP000275368"/>
    </source>
</evidence>
<dbReference type="RefSeq" id="WP_125662487.1">
    <property type="nucleotide sequence ID" value="NZ_AP019308.1"/>
</dbReference>
<proteinExistence type="predicted"/>
<sequence length="78" mass="9116">MSVIVGIYFILFPLIAIVSVIVTIIYRRGRLKQLTAEPPFDFQKTDEICIDPTTGIRQQVWFNPVNGERYYQNIDDHK</sequence>
<reference evidence="1 2" key="1">
    <citation type="submission" date="2018-11" db="EMBL/GenBank/DDBJ databases">
        <title>Complete genome sequence of Paenibacillus baekrokdamisoli strain KCTC 33723.</title>
        <authorList>
            <person name="Kang S.W."/>
            <person name="Lee K.C."/>
            <person name="Kim K.K."/>
            <person name="Kim J.S."/>
            <person name="Kim D.S."/>
            <person name="Ko S.H."/>
            <person name="Yang S.H."/>
            <person name="Lee J.S."/>
        </authorList>
    </citation>
    <scope>NUCLEOTIDE SEQUENCE [LARGE SCALE GENOMIC DNA]</scope>
    <source>
        <strain evidence="1 2">KCTC 33723</strain>
    </source>
</reference>
<accession>A0A3G9J4E0</accession>
<dbReference type="EMBL" id="AP019308">
    <property type="protein sequence ID" value="BBH23205.1"/>
    <property type="molecule type" value="Genomic_DNA"/>
</dbReference>
<dbReference type="KEGG" id="pbk:Back11_45500"/>
<protein>
    <submittedName>
        <fullName evidence="1">Uncharacterized protein</fullName>
    </submittedName>
</protein>
<dbReference type="OrthoDB" id="2377160at2"/>
<dbReference type="Proteomes" id="UP000275368">
    <property type="component" value="Chromosome"/>
</dbReference>